<keyword evidence="4" id="KW-1003">Cell membrane</keyword>
<dbReference type="SUPFAM" id="SSF52172">
    <property type="entry name" value="CheY-like"/>
    <property type="match status" value="1"/>
</dbReference>
<name>A0A5C5Y3G2_9PLAN</name>
<keyword evidence="13 18" id="KW-0472">Membrane</keyword>
<dbReference type="SMART" id="SM00388">
    <property type="entry name" value="HisKA"/>
    <property type="match status" value="1"/>
</dbReference>
<keyword evidence="10" id="KW-0067">ATP-binding</keyword>
<evidence type="ECO:0000256" key="8">
    <source>
        <dbReference type="ARBA" id="ARBA00022741"/>
    </source>
</evidence>
<dbReference type="PROSITE" id="PS50112">
    <property type="entry name" value="PAS"/>
    <property type="match status" value="1"/>
</dbReference>
<keyword evidence="14" id="KW-0131">Cell cycle</keyword>
<dbReference type="SMART" id="SM00073">
    <property type="entry name" value="HPT"/>
    <property type="match status" value="1"/>
</dbReference>
<evidence type="ECO:0000259" key="21">
    <source>
        <dbReference type="PROSITE" id="PS50112"/>
    </source>
</evidence>
<feature type="region of interest" description="Disordered" evidence="17">
    <location>
        <begin position="850"/>
        <end position="911"/>
    </location>
</feature>
<dbReference type="SUPFAM" id="SSF55874">
    <property type="entry name" value="ATPase domain of HSP90 chaperone/DNA topoisomerase II/histidine kinase"/>
    <property type="match status" value="1"/>
</dbReference>
<dbReference type="InterPro" id="IPR001789">
    <property type="entry name" value="Sig_transdc_resp-reg_receiver"/>
</dbReference>
<comment type="caution">
    <text evidence="23">The sequence shown here is derived from an EMBL/GenBank/DDBJ whole genome shotgun (WGS) entry which is preliminary data.</text>
</comment>
<dbReference type="InterPro" id="IPR004358">
    <property type="entry name" value="Sig_transdc_His_kin-like_C"/>
</dbReference>
<evidence type="ECO:0000256" key="2">
    <source>
        <dbReference type="ARBA" id="ARBA00004651"/>
    </source>
</evidence>
<dbReference type="Gene3D" id="3.40.50.2300">
    <property type="match status" value="1"/>
</dbReference>
<evidence type="ECO:0000256" key="17">
    <source>
        <dbReference type="SAM" id="MobiDB-lite"/>
    </source>
</evidence>
<dbReference type="InterPro" id="IPR003661">
    <property type="entry name" value="HisK_dim/P_dom"/>
</dbReference>
<dbReference type="InterPro" id="IPR035965">
    <property type="entry name" value="PAS-like_dom_sf"/>
</dbReference>
<keyword evidence="12" id="KW-0902">Two-component regulatory system</keyword>
<dbReference type="EMBL" id="SJPL01000001">
    <property type="protein sequence ID" value="TWT69478.1"/>
    <property type="molecule type" value="Genomic_DNA"/>
</dbReference>
<dbReference type="InterPro" id="IPR036097">
    <property type="entry name" value="HisK_dim/P_sf"/>
</dbReference>
<dbReference type="RefSeq" id="WP_146438892.1">
    <property type="nucleotide sequence ID" value="NZ_SJPL01000001.1"/>
</dbReference>
<evidence type="ECO:0000256" key="6">
    <source>
        <dbReference type="ARBA" id="ARBA00022679"/>
    </source>
</evidence>
<dbReference type="Gene3D" id="3.30.565.10">
    <property type="entry name" value="Histidine kinase-like ATPase, C-terminal domain"/>
    <property type="match status" value="1"/>
</dbReference>
<dbReference type="InterPro" id="IPR003594">
    <property type="entry name" value="HATPase_dom"/>
</dbReference>
<accession>A0A5C5Y3G2</accession>
<comment type="catalytic activity">
    <reaction evidence="1">
        <text>ATP + protein L-histidine = ADP + protein N-phospho-L-histidine.</text>
        <dbReference type="EC" id="2.7.13.3"/>
    </reaction>
</comment>
<evidence type="ECO:0000256" key="5">
    <source>
        <dbReference type="ARBA" id="ARBA00022553"/>
    </source>
</evidence>
<dbReference type="GO" id="GO:0005524">
    <property type="term" value="F:ATP binding"/>
    <property type="evidence" value="ECO:0007669"/>
    <property type="project" value="UniProtKB-KW"/>
</dbReference>
<dbReference type="SUPFAM" id="SSF47384">
    <property type="entry name" value="Homodimeric domain of signal transducing histidine kinase"/>
    <property type="match status" value="1"/>
</dbReference>
<evidence type="ECO:0000259" key="22">
    <source>
        <dbReference type="PROSITE" id="PS50894"/>
    </source>
</evidence>
<dbReference type="InterPro" id="IPR008207">
    <property type="entry name" value="Sig_transdc_His_kin_Hpt_dom"/>
</dbReference>
<dbReference type="InterPro" id="IPR011006">
    <property type="entry name" value="CheY-like_superfamily"/>
</dbReference>
<keyword evidence="8" id="KW-0547">Nucleotide-binding</keyword>
<evidence type="ECO:0000256" key="10">
    <source>
        <dbReference type="ARBA" id="ARBA00022840"/>
    </source>
</evidence>
<evidence type="ECO:0000256" key="7">
    <source>
        <dbReference type="ARBA" id="ARBA00022692"/>
    </source>
</evidence>
<dbReference type="Pfam" id="PF00072">
    <property type="entry name" value="Response_reg"/>
    <property type="match status" value="1"/>
</dbReference>
<dbReference type="CDD" id="cd16922">
    <property type="entry name" value="HATPase_EvgS-ArcB-TorS-like"/>
    <property type="match status" value="1"/>
</dbReference>
<dbReference type="PRINTS" id="PR00344">
    <property type="entry name" value="BCTRLSENSOR"/>
</dbReference>
<evidence type="ECO:0000256" key="4">
    <source>
        <dbReference type="ARBA" id="ARBA00022475"/>
    </source>
</evidence>
<dbReference type="EC" id="2.7.13.3" evidence="3"/>
<gene>
    <name evidence="23" type="primary">rpfC_2</name>
    <name evidence="23" type="ORF">Pan14r_17660</name>
</gene>
<dbReference type="CDD" id="cd00088">
    <property type="entry name" value="HPT"/>
    <property type="match status" value="1"/>
</dbReference>
<dbReference type="InterPro" id="IPR036890">
    <property type="entry name" value="HATPase_C_sf"/>
</dbReference>
<evidence type="ECO:0000256" key="18">
    <source>
        <dbReference type="SAM" id="Phobius"/>
    </source>
</evidence>
<feature type="domain" description="HPt" evidence="22">
    <location>
        <begin position="763"/>
        <end position="860"/>
    </location>
</feature>
<dbReference type="CDD" id="cd00130">
    <property type="entry name" value="PAS"/>
    <property type="match status" value="1"/>
</dbReference>
<feature type="domain" description="Response regulatory" evidence="20">
    <location>
        <begin position="592"/>
        <end position="706"/>
    </location>
</feature>
<feature type="transmembrane region" description="Helical" evidence="18">
    <location>
        <begin position="12"/>
        <end position="33"/>
    </location>
</feature>
<feature type="modified residue" description="4-aspartylphosphate" evidence="16">
    <location>
        <position position="641"/>
    </location>
</feature>
<evidence type="ECO:0000259" key="19">
    <source>
        <dbReference type="PROSITE" id="PS50109"/>
    </source>
</evidence>
<evidence type="ECO:0000313" key="23">
    <source>
        <dbReference type="EMBL" id="TWT69478.1"/>
    </source>
</evidence>
<evidence type="ECO:0000256" key="3">
    <source>
        <dbReference type="ARBA" id="ARBA00012438"/>
    </source>
</evidence>
<dbReference type="SMART" id="SM00091">
    <property type="entry name" value="PAS"/>
    <property type="match status" value="1"/>
</dbReference>
<sequence length="911" mass="99348">MLPKLSTRARLSFGLSMIVVSVMLMALAIGILPDHQMTVMKGRCALSESLALQTRPLILQRELQQMQRLLEAITNRNDDVLSAGLRRSDGELVVSVGEHQQLWNRNLTQNDDRQVYVPLHTGQDEQWGQLELTFQPVRQAGIAALVSHPHYQLVAVVGVLSCLLFNGYLWLMLRQVDAKNVAPERVREAYSKMADGVLLVNKDQRIILANESFAGSVGRSVDELIGKRLNQLPWFLVHENEDSLDLEAELDEQQLPWVRAIAGEEINQSIVLGCRISDHIQSIFTVGCSVFRDEGDQLRGMLISFSNVTELEQTKRELSLAKEHAESANQAKSSFLANMSHEIRTPMNAVLGFTDILRRGIESEPTKQQKYLNTIHASGSHLLSLINDILDLSKVEAGRMEVESIECHPHTIVGDVLQVLSAPAKKKNLKLGFECLGPIPATIHSDPSRIRQVLLNLTGNAIKFTSEGGVTIQVQLDETGPHPLYEFRVKDTGIGLSDSAMQKIFDPFSQADSSTTRKFGGTGLGLSISKRFSEALGGDIRVESEIGVGSTFIVRVAVGDIQSVDRIEPTLDDLDMNHDHADAGIEHLPALNLLVVDDGEENRDLISVILEQAGVDFVTAVNGQEAVDLASQQSFDAILMDMQMPVMDGYTAASTLRKAGMTLPIVALTAHAMQGDADKCFEAGCSHFLTKPIDIDRLLGLLSEIAAELGITRRKEIVPPAEPAVAQGTPVATDSESQVQTKAADHNDIMASTGPIETTLPMANPKFQGIVRKFTDRLNASVDAIEQACRGQDAESLRSLAHGLKGTSANCGFMPVSKVVAQVEQCAKDSDIESAESLIRDLKTLASRVVGPDAPAPEASSVKATPARKTPTRSRRAMTEEEMMSLDLSLDVTKRKNPAIDPADAAETPPR</sequence>
<feature type="domain" description="Histidine kinase" evidence="19">
    <location>
        <begin position="338"/>
        <end position="560"/>
    </location>
</feature>
<keyword evidence="11 18" id="KW-1133">Transmembrane helix</keyword>
<dbReference type="SUPFAM" id="SSF47226">
    <property type="entry name" value="Histidine-containing phosphotransfer domain, HPT domain"/>
    <property type="match status" value="1"/>
</dbReference>
<dbReference type="CDD" id="cd00082">
    <property type="entry name" value="HisKA"/>
    <property type="match status" value="1"/>
</dbReference>
<protein>
    <recommendedName>
        <fullName evidence="3">histidine kinase</fullName>
        <ecNumber evidence="3">2.7.13.3</ecNumber>
    </recommendedName>
</protein>
<keyword evidence="5 16" id="KW-0597">Phosphoprotein</keyword>
<dbReference type="Gene3D" id="1.10.287.130">
    <property type="match status" value="1"/>
</dbReference>
<dbReference type="Pfam" id="PF13426">
    <property type="entry name" value="PAS_9"/>
    <property type="match status" value="1"/>
</dbReference>
<dbReference type="PROSITE" id="PS50109">
    <property type="entry name" value="HIS_KIN"/>
    <property type="match status" value="1"/>
</dbReference>
<keyword evidence="7 18" id="KW-0812">Transmembrane</keyword>
<evidence type="ECO:0000256" key="13">
    <source>
        <dbReference type="ARBA" id="ARBA00023136"/>
    </source>
</evidence>
<proteinExistence type="predicted"/>
<dbReference type="PROSITE" id="PS50110">
    <property type="entry name" value="RESPONSE_REGULATORY"/>
    <property type="match status" value="1"/>
</dbReference>
<evidence type="ECO:0000256" key="16">
    <source>
        <dbReference type="PROSITE-ProRule" id="PRU00169"/>
    </source>
</evidence>
<feature type="domain" description="PAS" evidence="21">
    <location>
        <begin position="182"/>
        <end position="227"/>
    </location>
</feature>
<dbReference type="Pfam" id="PF01627">
    <property type="entry name" value="Hpt"/>
    <property type="match status" value="1"/>
</dbReference>
<evidence type="ECO:0000256" key="1">
    <source>
        <dbReference type="ARBA" id="ARBA00000085"/>
    </source>
</evidence>
<reference evidence="23 24" key="1">
    <citation type="submission" date="2019-02" db="EMBL/GenBank/DDBJ databases">
        <title>Deep-cultivation of Planctomycetes and their phenomic and genomic characterization uncovers novel biology.</title>
        <authorList>
            <person name="Wiegand S."/>
            <person name="Jogler M."/>
            <person name="Boedeker C."/>
            <person name="Pinto D."/>
            <person name="Vollmers J."/>
            <person name="Rivas-Marin E."/>
            <person name="Kohn T."/>
            <person name="Peeters S.H."/>
            <person name="Heuer A."/>
            <person name="Rast P."/>
            <person name="Oberbeckmann S."/>
            <person name="Bunk B."/>
            <person name="Jeske O."/>
            <person name="Meyerdierks A."/>
            <person name="Storesund J.E."/>
            <person name="Kallscheuer N."/>
            <person name="Luecker S."/>
            <person name="Lage O.M."/>
            <person name="Pohl T."/>
            <person name="Merkel B.J."/>
            <person name="Hornburger P."/>
            <person name="Mueller R.-W."/>
            <person name="Bruemmer F."/>
            <person name="Labrenz M."/>
            <person name="Spormann A.M."/>
            <person name="Op Den Camp H."/>
            <person name="Overmann J."/>
            <person name="Amann R."/>
            <person name="Jetten M.S.M."/>
            <person name="Mascher T."/>
            <person name="Medema M.H."/>
            <person name="Devos D.P."/>
            <person name="Kaster A.-K."/>
            <person name="Ovreas L."/>
            <person name="Rohde M."/>
            <person name="Galperin M.Y."/>
            <person name="Jogler C."/>
        </authorList>
    </citation>
    <scope>NUCLEOTIDE SEQUENCE [LARGE SCALE GENOMIC DNA]</scope>
    <source>
        <strain evidence="23 24">Pan14r</strain>
    </source>
</reference>
<dbReference type="SMART" id="SM00387">
    <property type="entry name" value="HATPase_c"/>
    <property type="match status" value="1"/>
</dbReference>
<dbReference type="OrthoDB" id="229369at2"/>
<comment type="subcellular location">
    <subcellularLocation>
        <location evidence="2">Cell membrane</location>
        <topology evidence="2">Multi-pass membrane protein</topology>
    </subcellularLocation>
</comment>
<dbReference type="InterPro" id="IPR036641">
    <property type="entry name" value="HPT_dom_sf"/>
</dbReference>
<dbReference type="FunFam" id="1.10.287.130:FF:000038">
    <property type="entry name" value="Sensory transduction histidine kinase"/>
    <property type="match status" value="1"/>
</dbReference>
<dbReference type="InterPro" id="IPR005467">
    <property type="entry name" value="His_kinase_dom"/>
</dbReference>
<dbReference type="SMART" id="SM00448">
    <property type="entry name" value="REC"/>
    <property type="match status" value="1"/>
</dbReference>
<dbReference type="PROSITE" id="PS50894">
    <property type="entry name" value="HPT"/>
    <property type="match status" value="1"/>
</dbReference>
<dbReference type="PANTHER" id="PTHR45339">
    <property type="entry name" value="HYBRID SIGNAL TRANSDUCTION HISTIDINE KINASE J"/>
    <property type="match status" value="1"/>
</dbReference>
<keyword evidence="9" id="KW-0418">Kinase</keyword>
<evidence type="ECO:0000259" key="20">
    <source>
        <dbReference type="PROSITE" id="PS50110"/>
    </source>
</evidence>
<dbReference type="Gene3D" id="1.20.120.160">
    <property type="entry name" value="HPT domain"/>
    <property type="match status" value="1"/>
</dbReference>
<dbReference type="CDD" id="cd17546">
    <property type="entry name" value="REC_hyHK_CKI1_RcsC-like"/>
    <property type="match status" value="1"/>
</dbReference>
<evidence type="ECO:0000256" key="15">
    <source>
        <dbReference type="PROSITE-ProRule" id="PRU00110"/>
    </source>
</evidence>
<dbReference type="InterPro" id="IPR000014">
    <property type="entry name" value="PAS"/>
</dbReference>
<dbReference type="Proteomes" id="UP000317238">
    <property type="component" value="Unassembled WGS sequence"/>
</dbReference>
<keyword evidence="24" id="KW-1185">Reference proteome</keyword>
<organism evidence="23 24">
    <name type="scientific">Crateriforma conspicua</name>
    <dbReference type="NCBI Taxonomy" id="2527996"/>
    <lineage>
        <taxon>Bacteria</taxon>
        <taxon>Pseudomonadati</taxon>
        <taxon>Planctomycetota</taxon>
        <taxon>Planctomycetia</taxon>
        <taxon>Planctomycetales</taxon>
        <taxon>Planctomycetaceae</taxon>
        <taxon>Crateriforma</taxon>
    </lineage>
</organism>
<evidence type="ECO:0000313" key="24">
    <source>
        <dbReference type="Proteomes" id="UP000317238"/>
    </source>
</evidence>
<dbReference type="GO" id="GO:0005886">
    <property type="term" value="C:plasma membrane"/>
    <property type="evidence" value="ECO:0007669"/>
    <property type="project" value="UniProtKB-SubCell"/>
</dbReference>
<dbReference type="FunFam" id="3.30.565.10:FF:000010">
    <property type="entry name" value="Sensor histidine kinase RcsC"/>
    <property type="match status" value="1"/>
</dbReference>
<dbReference type="GO" id="GO:0000155">
    <property type="term" value="F:phosphorelay sensor kinase activity"/>
    <property type="evidence" value="ECO:0007669"/>
    <property type="project" value="InterPro"/>
</dbReference>
<evidence type="ECO:0000256" key="12">
    <source>
        <dbReference type="ARBA" id="ARBA00023012"/>
    </source>
</evidence>
<dbReference type="PANTHER" id="PTHR45339:SF1">
    <property type="entry name" value="HYBRID SIGNAL TRANSDUCTION HISTIDINE KINASE J"/>
    <property type="match status" value="1"/>
</dbReference>
<evidence type="ECO:0000256" key="14">
    <source>
        <dbReference type="ARBA" id="ARBA00023306"/>
    </source>
</evidence>
<dbReference type="Pfam" id="PF00512">
    <property type="entry name" value="HisKA"/>
    <property type="match status" value="1"/>
</dbReference>
<evidence type="ECO:0000256" key="11">
    <source>
        <dbReference type="ARBA" id="ARBA00022989"/>
    </source>
</evidence>
<evidence type="ECO:0000256" key="9">
    <source>
        <dbReference type="ARBA" id="ARBA00022777"/>
    </source>
</evidence>
<dbReference type="AlphaFoldDB" id="A0A5C5Y3G2"/>
<dbReference type="Gene3D" id="3.30.450.20">
    <property type="entry name" value="PAS domain"/>
    <property type="match status" value="1"/>
</dbReference>
<keyword evidence="6 23" id="KW-0808">Transferase</keyword>
<feature type="modified residue" description="Phosphohistidine" evidence="15">
    <location>
        <position position="802"/>
    </location>
</feature>
<dbReference type="SUPFAM" id="SSF55785">
    <property type="entry name" value="PYP-like sensor domain (PAS domain)"/>
    <property type="match status" value="1"/>
</dbReference>
<dbReference type="Pfam" id="PF02518">
    <property type="entry name" value="HATPase_c"/>
    <property type="match status" value="1"/>
</dbReference>